<feature type="compositionally biased region" description="Polar residues" evidence="1">
    <location>
        <begin position="102"/>
        <end position="111"/>
    </location>
</feature>
<evidence type="ECO:0000313" key="3">
    <source>
        <dbReference type="Proteomes" id="UP001620626"/>
    </source>
</evidence>
<dbReference type="Proteomes" id="UP001620626">
    <property type="component" value="Unassembled WGS sequence"/>
</dbReference>
<sequence length="157" mass="17866">MDPIRRPSHSQRRGRPFPSHFSPPAGVLLPRPSLLLHCSFFDWWPQMRANWSSLTLSNAFGEFSSRQFHIRPLVYENELSDERRREDEDSLHSLLLNVYSCSSSKGNGPTHQQQQRKQSQQHRFSTNGNSLGLPLPVMYRPASVVALDDSVGTPSPV</sequence>
<organism evidence="2 3">
    <name type="scientific">Heterodera trifolii</name>
    <dbReference type="NCBI Taxonomy" id="157864"/>
    <lineage>
        <taxon>Eukaryota</taxon>
        <taxon>Metazoa</taxon>
        <taxon>Ecdysozoa</taxon>
        <taxon>Nematoda</taxon>
        <taxon>Chromadorea</taxon>
        <taxon>Rhabditida</taxon>
        <taxon>Tylenchina</taxon>
        <taxon>Tylenchomorpha</taxon>
        <taxon>Tylenchoidea</taxon>
        <taxon>Heteroderidae</taxon>
        <taxon>Heteroderinae</taxon>
        <taxon>Heterodera</taxon>
    </lineage>
</organism>
<name>A0ABD2J244_9BILA</name>
<gene>
    <name evidence="2" type="ORF">niasHT_030462</name>
</gene>
<accession>A0ABD2J244</accession>
<proteinExistence type="predicted"/>
<feature type="region of interest" description="Disordered" evidence="1">
    <location>
        <begin position="1"/>
        <end position="23"/>
    </location>
</feature>
<keyword evidence="3" id="KW-1185">Reference proteome</keyword>
<feature type="region of interest" description="Disordered" evidence="1">
    <location>
        <begin position="102"/>
        <end position="132"/>
    </location>
</feature>
<protein>
    <submittedName>
        <fullName evidence="2">Uncharacterized protein</fullName>
    </submittedName>
</protein>
<reference evidence="2 3" key="1">
    <citation type="submission" date="2024-10" db="EMBL/GenBank/DDBJ databases">
        <authorList>
            <person name="Kim D."/>
        </authorList>
    </citation>
    <scope>NUCLEOTIDE SEQUENCE [LARGE SCALE GENOMIC DNA]</scope>
    <source>
        <strain evidence="2">BH-2024</strain>
    </source>
</reference>
<dbReference type="AlphaFoldDB" id="A0ABD2J244"/>
<feature type="compositionally biased region" description="Basic residues" evidence="1">
    <location>
        <begin position="1"/>
        <end position="15"/>
    </location>
</feature>
<evidence type="ECO:0000313" key="2">
    <source>
        <dbReference type="EMBL" id="KAL3086038.1"/>
    </source>
</evidence>
<dbReference type="EMBL" id="JBICBT010001050">
    <property type="protein sequence ID" value="KAL3086038.1"/>
    <property type="molecule type" value="Genomic_DNA"/>
</dbReference>
<comment type="caution">
    <text evidence="2">The sequence shown here is derived from an EMBL/GenBank/DDBJ whole genome shotgun (WGS) entry which is preliminary data.</text>
</comment>
<evidence type="ECO:0000256" key="1">
    <source>
        <dbReference type="SAM" id="MobiDB-lite"/>
    </source>
</evidence>